<dbReference type="Gene3D" id="1.10.10.10">
    <property type="entry name" value="Winged helix-like DNA-binding domain superfamily/Winged helix DNA-binding domain"/>
    <property type="match status" value="1"/>
</dbReference>
<keyword evidence="2" id="KW-0805">Transcription regulation</keyword>
<dbReference type="NCBIfam" id="TIGR02937">
    <property type="entry name" value="sigma70-ECF"/>
    <property type="match status" value="1"/>
</dbReference>
<dbReference type="Proteomes" id="UP001172083">
    <property type="component" value="Unassembled WGS sequence"/>
</dbReference>
<dbReference type="InterPro" id="IPR036388">
    <property type="entry name" value="WH-like_DNA-bd_sf"/>
</dbReference>
<evidence type="ECO:0000259" key="6">
    <source>
        <dbReference type="Pfam" id="PF08281"/>
    </source>
</evidence>
<dbReference type="EMBL" id="JAUJEB010000001">
    <property type="protein sequence ID" value="MDN5211082.1"/>
    <property type="molecule type" value="Genomic_DNA"/>
</dbReference>
<evidence type="ECO:0000256" key="4">
    <source>
        <dbReference type="ARBA" id="ARBA00023163"/>
    </source>
</evidence>
<feature type="domain" description="RNA polymerase sigma-70 region 2" evidence="5">
    <location>
        <begin position="29"/>
        <end position="96"/>
    </location>
</feature>
<reference evidence="7" key="1">
    <citation type="submission" date="2023-06" db="EMBL/GenBank/DDBJ databases">
        <title>Genomic of Agaribacillus aureum.</title>
        <authorList>
            <person name="Wang G."/>
        </authorList>
    </citation>
    <scope>NUCLEOTIDE SEQUENCE</scope>
    <source>
        <strain evidence="7">BMA12</strain>
    </source>
</reference>
<dbReference type="PANTHER" id="PTHR43133">
    <property type="entry name" value="RNA POLYMERASE ECF-TYPE SIGMA FACTO"/>
    <property type="match status" value="1"/>
</dbReference>
<keyword evidence="4" id="KW-0804">Transcription</keyword>
<dbReference type="InterPro" id="IPR013324">
    <property type="entry name" value="RNA_pol_sigma_r3/r4-like"/>
</dbReference>
<evidence type="ECO:0000256" key="2">
    <source>
        <dbReference type="ARBA" id="ARBA00023015"/>
    </source>
</evidence>
<dbReference type="Pfam" id="PF04542">
    <property type="entry name" value="Sigma70_r2"/>
    <property type="match status" value="1"/>
</dbReference>
<organism evidence="7 8">
    <name type="scientific">Agaribacillus aureus</name>
    <dbReference type="NCBI Taxonomy" id="3051825"/>
    <lineage>
        <taxon>Bacteria</taxon>
        <taxon>Pseudomonadati</taxon>
        <taxon>Bacteroidota</taxon>
        <taxon>Cytophagia</taxon>
        <taxon>Cytophagales</taxon>
        <taxon>Splendidivirgaceae</taxon>
        <taxon>Agaribacillus</taxon>
    </lineage>
</organism>
<dbReference type="SUPFAM" id="SSF88659">
    <property type="entry name" value="Sigma3 and sigma4 domains of RNA polymerase sigma factors"/>
    <property type="match status" value="1"/>
</dbReference>
<dbReference type="InterPro" id="IPR014327">
    <property type="entry name" value="RNA_pol_sigma70_bacteroid"/>
</dbReference>
<gene>
    <name evidence="7" type="ORF">QQ020_03445</name>
</gene>
<keyword evidence="8" id="KW-1185">Reference proteome</keyword>
<evidence type="ECO:0000313" key="7">
    <source>
        <dbReference type="EMBL" id="MDN5211082.1"/>
    </source>
</evidence>
<dbReference type="SUPFAM" id="SSF88946">
    <property type="entry name" value="Sigma2 domain of RNA polymerase sigma factors"/>
    <property type="match status" value="1"/>
</dbReference>
<comment type="similarity">
    <text evidence="1">Belongs to the sigma-70 factor family. ECF subfamily.</text>
</comment>
<name>A0ABT8L1Y8_9BACT</name>
<proteinExistence type="inferred from homology"/>
<dbReference type="InterPro" id="IPR013325">
    <property type="entry name" value="RNA_pol_sigma_r2"/>
</dbReference>
<protein>
    <submittedName>
        <fullName evidence="7">RNA polymerase sigma-70 factor</fullName>
    </submittedName>
</protein>
<evidence type="ECO:0000256" key="1">
    <source>
        <dbReference type="ARBA" id="ARBA00010641"/>
    </source>
</evidence>
<feature type="domain" description="RNA polymerase sigma factor 70 region 4 type 2" evidence="6">
    <location>
        <begin position="125"/>
        <end position="177"/>
    </location>
</feature>
<keyword evidence="3" id="KW-0731">Sigma factor</keyword>
<dbReference type="InterPro" id="IPR013249">
    <property type="entry name" value="RNA_pol_sigma70_r4_t2"/>
</dbReference>
<dbReference type="InterPro" id="IPR014284">
    <property type="entry name" value="RNA_pol_sigma-70_dom"/>
</dbReference>
<accession>A0ABT8L1Y8</accession>
<comment type="caution">
    <text evidence="7">The sequence shown here is derived from an EMBL/GenBank/DDBJ whole genome shotgun (WGS) entry which is preliminary data.</text>
</comment>
<dbReference type="InterPro" id="IPR039425">
    <property type="entry name" value="RNA_pol_sigma-70-like"/>
</dbReference>
<dbReference type="Gene3D" id="1.10.1740.10">
    <property type="match status" value="1"/>
</dbReference>
<dbReference type="Pfam" id="PF08281">
    <property type="entry name" value="Sigma70_r4_2"/>
    <property type="match status" value="1"/>
</dbReference>
<dbReference type="CDD" id="cd06171">
    <property type="entry name" value="Sigma70_r4"/>
    <property type="match status" value="1"/>
</dbReference>
<evidence type="ECO:0000256" key="3">
    <source>
        <dbReference type="ARBA" id="ARBA00023082"/>
    </source>
</evidence>
<dbReference type="PANTHER" id="PTHR43133:SF46">
    <property type="entry name" value="RNA POLYMERASE SIGMA-70 FACTOR ECF SUBFAMILY"/>
    <property type="match status" value="1"/>
</dbReference>
<evidence type="ECO:0000259" key="5">
    <source>
        <dbReference type="Pfam" id="PF04542"/>
    </source>
</evidence>
<dbReference type="InterPro" id="IPR007627">
    <property type="entry name" value="RNA_pol_sigma70_r2"/>
</dbReference>
<sequence>MIPDSKPLYSDQDLRAFLLQDDRRGLEILFNKYFRDLYRFAFMIVNRNDLSQDIVQEVFFKLWQIRYRLPEEIVFKPYLYKAVRNLALNKLKKIQRHDFIYDFPEDIETQQLDMSELLEVRDLKDKIRLAVQLLPPKCQLVFKLSRYEEMSYSEIAAHLDVSVKTVENQMGKALRRIRDSLKPYLDGY</sequence>
<dbReference type="NCBIfam" id="TIGR02985">
    <property type="entry name" value="Sig70_bacteroi1"/>
    <property type="match status" value="1"/>
</dbReference>
<evidence type="ECO:0000313" key="8">
    <source>
        <dbReference type="Proteomes" id="UP001172083"/>
    </source>
</evidence>